<organism evidence="2 3">
    <name type="scientific">Gimesia maris</name>
    <dbReference type="NCBI Taxonomy" id="122"/>
    <lineage>
        <taxon>Bacteria</taxon>
        <taxon>Pseudomonadati</taxon>
        <taxon>Planctomycetota</taxon>
        <taxon>Planctomycetia</taxon>
        <taxon>Planctomycetales</taxon>
        <taxon>Planctomycetaceae</taxon>
        <taxon>Gimesia</taxon>
    </lineage>
</organism>
<evidence type="ECO:0000313" key="3">
    <source>
        <dbReference type="Proteomes" id="UP000263642"/>
    </source>
</evidence>
<protein>
    <submittedName>
        <fullName evidence="2">Uncharacterized protein</fullName>
    </submittedName>
</protein>
<feature type="non-terminal residue" evidence="2">
    <location>
        <position position="1"/>
    </location>
</feature>
<comment type="caution">
    <text evidence="2">The sequence shown here is derived from an EMBL/GenBank/DDBJ whole genome shotgun (WGS) entry which is preliminary data.</text>
</comment>
<reference evidence="2 3" key="1">
    <citation type="journal article" date="2018" name="Nat. Biotechnol.">
        <title>A standardized bacterial taxonomy based on genome phylogeny substantially revises the tree of life.</title>
        <authorList>
            <person name="Parks D.H."/>
            <person name="Chuvochina M."/>
            <person name="Waite D.W."/>
            <person name="Rinke C."/>
            <person name="Skarshewski A."/>
            <person name="Chaumeil P.A."/>
            <person name="Hugenholtz P."/>
        </authorList>
    </citation>
    <scope>NUCLEOTIDE SEQUENCE [LARGE SCALE GENOMIC DNA]</scope>
    <source>
        <strain evidence="2">UBA9375</strain>
    </source>
</reference>
<proteinExistence type="predicted"/>
<dbReference type="EMBL" id="DQAY01000023">
    <property type="protein sequence ID" value="HCO22196.1"/>
    <property type="molecule type" value="Genomic_DNA"/>
</dbReference>
<evidence type="ECO:0000256" key="1">
    <source>
        <dbReference type="SAM" id="Coils"/>
    </source>
</evidence>
<evidence type="ECO:0000313" key="2">
    <source>
        <dbReference type="EMBL" id="HCO22196.1"/>
    </source>
</evidence>
<keyword evidence="1" id="KW-0175">Coiled coil</keyword>
<dbReference type="Proteomes" id="UP000263642">
    <property type="component" value="Unassembled WGS sequence"/>
</dbReference>
<dbReference type="AlphaFoldDB" id="A0A3D3R0T2"/>
<name>A0A3D3R0T2_9PLAN</name>
<accession>A0A3D3R0T2</accession>
<feature type="coiled-coil region" evidence="1">
    <location>
        <begin position="162"/>
        <end position="255"/>
    </location>
</feature>
<gene>
    <name evidence="2" type="ORF">DIT97_03685</name>
</gene>
<sequence>PAAKRWAGEIRITGKAQINHKEEVREAKFASLIWGHIFSDSIRVRSRLTTRIPLAVNEDEEAPVVIAPAEDKTWAVELNQKLEIPIQLTGKGSRKGNLTIEPNELFGLLRGPPTVNIGEKETEGTLVIDFKPNGNFKIEPGQYQFALMGVGVTQYRHNLPASEAATAEVKRLEALIEAIKSDVELTEVAAEKSKSTLEQVKQNAEQLKQAQAAYDTALKVNQAAKDRLKRAETTLTQATNKAKSTEKKAAAADNKFAAWSKLITVNVTKPAEKK</sequence>